<dbReference type="AlphaFoldDB" id="A0A2N9GY66"/>
<name>A0A2N9GY66_FAGSY</name>
<gene>
    <name evidence="1" type="ORF">FSB_LOCUS32370</name>
</gene>
<dbReference type="EMBL" id="OIVN01002541">
    <property type="protein sequence ID" value="SPD04488.1"/>
    <property type="molecule type" value="Genomic_DNA"/>
</dbReference>
<evidence type="ECO:0000313" key="1">
    <source>
        <dbReference type="EMBL" id="SPD04488.1"/>
    </source>
</evidence>
<accession>A0A2N9GY66</accession>
<protein>
    <submittedName>
        <fullName evidence="1">Uncharacterized protein</fullName>
    </submittedName>
</protein>
<reference evidence="1" key="1">
    <citation type="submission" date="2018-02" db="EMBL/GenBank/DDBJ databases">
        <authorList>
            <person name="Cohen D.B."/>
            <person name="Kent A.D."/>
        </authorList>
    </citation>
    <scope>NUCLEOTIDE SEQUENCE</scope>
</reference>
<proteinExistence type="predicted"/>
<organism evidence="1">
    <name type="scientific">Fagus sylvatica</name>
    <name type="common">Beechnut</name>
    <dbReference type="NCBI Taxonomy" id="28930"/>
    <lineage>
        <taxon>Eukaryota</taxon>
        <taxon>Viridiplantae</taxon>
        <taxon>Streptophyta</taxon>
        <taxon>Embryophyta</taxon>
        <taxon>Tracheophyta</taxon>
        <taxon>Spermatophyta</taxon>
        <taxon>Magnoliopsida</taxon>
        <taxon>eudicotyledons</taxon>
        <taxon>Gunneridae</taxon>
        <taxon>Pentapetalae</taxon>
        <taxon>rosids</taxon>
        <taxon>fabids</taxon>
        <taxon>Fagales</taxon>
        <taxon>Fagaceae</taxon>
        <taxon>Fagus</taxon>
    </lineage>
</organism>
<sequence>MDTAETYMMNPILGESIVGTLKLACLLESDESEEFVRMHDMIRDMALWVANTSGREGNKILVQHVGLNSEADSCEKWNEAERISVWGHHDPNSIESFNRRTRICPNLLTLFVKDTIC</sequence>